<organism evidence="1 2">
    <name type="scientific">Sphingopyxis bauzanensis</name>
    <dbReference type="NCBI Taxonomy" id="651663"/>
    <lineage>
        <taxon>Bacteria</taxon>
        <taxon>Pseudomonadati</taxon>
        <taxon>Pseudomonadota</taxon>
        <taxon>Alphaproteobacteria</taxon>
        <taxon>Sphingomonadales</taxon>
        <taxon>Sphingomonadaceae</taxon>
        <taxon>Sphingopyxis</taxon>
    </lineage>
</organism>
<dbReference type="Proteomes" id="UP000197361">
    <property type="component" value="Unassembled WGS sequence"/>
</dbReference>
<dbReference type="SUPFAM" id="SSF50199">
    <property type="entry name" value="Staphylococcal nuclease"/>
    <property type="match status" value="1"/>
</dbReference>
<name>A0A246K213_9SPHN</name>
<evidence type="ECO:0000313" key="1">
    <source>
        <dbReference type="EMBL" id="OWQ99516.1"/>
    </source>
</evidence>
<reference evidence="1 2" key="1">
    <citation type="journal article" date="2010" name="Int. J. Syst. Evol. Microbiol.">
        <title>Sphingopyxis bauzanensis sp. nov., a psychrophilic bacterium isolated from soil.</title>
        <authorList>
            <person name="Zhang D.C."/>
            <person name="Liu H.C."/>
            <person name="Xin Y.H."/>
            <person name="Zhou Y.G."/>
            <person name="Schinner F."/>
            <person name="Margesin R."/>
        </authorList>
    </citation>
    <scope>NUCLEOTIDE SEQUENCE [LARGE SCALE GENOMIC DNA]</scope>
    <source>
        <strain evidence="1 2">DSM 22271</strain>
    </source>
</reference>
<comment type="caution">
    <text evidence="1">The sequence shown here is derived from an EMBL/GenBank/DDBJ whole genome shotgun (WGS) entry which is preliminary data.</text>
</comment>
<evidence type="ECO:0008006" key="3">
    <source>
        <dbReference type="Google" id="ProtNLM"/>
    </source>
</evidence>
<proteinExistence type="predicted"/>
<dbReference type="InterPro" id="IPR035437">
    <property type="entry name" value="SNase_OB-fold_sf"/>
</dbReference>
<accession>A0A246K213</accession>
<sequence>MRLRRALGAEMVRLGWAVATSDAFMAHETEVQAQRRGIWQGDFVRPADWRAAQDRPISTLAAPAS</sequence>
<dbReference type="EMBL" id="NISK01000001">
    <property type="protein sequence ID" value="OWQ99516.1"/>
    <property type="molecule type" value="Genomic_DNA"/>
</dbReference>
<gene>
    <name evidence="1" type="ORF">CDQ92_05195</name>
</gene>
<protein>
    <recommendedName>
        <fullName evidence="3">TNase-like domain-containing protein</fullName>
    </recommendedName>
</protein>
<dbReference type="AlphaFoldDB" id="A0A246K213"/>
<evidence type="ECO:0000313" key="2">
    <source>
        <dbReference type="Proteomes" id="UP000197361"/>
    </source>
</evidence>
<keyword evidence="2" id="KW-1185">Reference proteome</keyword>